<proteinExistence type="predicted"/>
<dbReference type="GeneID" id="80895436"/>
<gene>
    <name evidence="3" type="ORF">LMH87_008277</name>
</gene>
<dbReference type="AlphaFoldDB" id="A0A9W8UQU9"/>
<dbReference type="PANTHER" id="PTHR33178:SF17">
    <property type="entry name" value="STRESS-RESPONSE A_B BARREL DOMAIN-CONTAINING PROTEIN"/>
    <property type="match status" value="1"/>
</dbReference>
<evidence type="ECO:0000259" key="2">
    <source>
        <dbReference type="PROSITE" id="PS51502"/>
    </source>
</evidence>
<protein>
    <recommendedName>
        <fullName evidence="2">Stress-response A/B barrel domain-containing protein</fullName>
    </recommendedName>
</protein>
<dbReference type="InterPro" id="IPR044662">
    <property type="entry name" value="HS1/DABB1-like"/>
</dbReference>
<organism evidence="3 4">
    <name type="scientific">Akanthomyces muscarius</name>
    <name type="common">Entomopathogenic fungus</name>
    <name type="synonym">Lecanicillium muscarium</name>
    <dbReference type="NCBI Taxonomy" id="2231603"/>
    <lineage>
        <taxon>Eukaryota</taxon>
        <taxon>Fungi</taxon>
        <taxon>Dikarya</taxon>
        <taxon>Ascomycota</taxon>
        <taxon>Pezizomycotina</taxon>
        <taxon>Sordariomycetes</taxon>
        <taxon>Hypocreomycetidae</taxon>
        <taxon>Hypocreales</taxon>
        <taxon>Cordycipitaceae</taxon>
        <taxon>Akanthomyces</taxon>
    </lineage>
</organism>
<dbReference type="InterPro" id="IPR013097">
    <property type="entry name" value="Dabb"/>
</dbReference>
<comment type="subunit">
    <text evidence="1">Homodimer.</text>
</comment>
<dbReference type="Proteomes" id="UP001144673">
    <property type="component" value="Unassembled WGS sequence"/>
</dbReference>
<evidence type="ECO:0000256" key="1">
    <source>
        <dbReference type="ARBA" id="ARBA00011738"/>
    </source>
</evidence>
<comment type="caution">
    <text evidence="3">The sequence shown here is derived from an EMBL/GenBank/DDBJ whole genome shotgun (WGS) entry which is preliminary data.</text>
</comment>
<dbReference type="Pfam" id="PF07876">
    <property type="entry name" value="Dabb"/>
    <property type="match status" value="1"/>
</dbReference>
<accession>A0A9W8UQU9</accession>
<dbReference type="InterPro" id="IPR011008">
    <property type="entry name" value="Dimeric_a/b-barrel"/>
</dbReference>
<dbReference type="PROSITE" id="PS51502">
    <property type="entry name" value="S_R_A_B_BARREL"/>
    <property type="match status" value="1"/>
</dbReference>
<dbReference type="KEGG" id="amus:LMH87_008277"/>
<evidence type="ECO:0000313" key="4">
    <source>
        <dbReference type="Proteomes" id="UP001144673"/>
    </source>
</evidence>
<dbReference type="EMBL" id="JAJHUN010000005">
    <property type="protein sequence ID" value="KAJ4159375.1"/>
    <property type="molecule type" value="Genomic_DNA"/>
</dbReference>
<dbReference type="Gene3D" id="3.30.70.100">
    <property type="match status" value="1"/>
</dbReference>
<evidence type="ECO:0000313" key="3">
    <source>
        <dbReference type="EMBL" id="KAJ4159375.1"/>
    </source>
</evidence>
<dbReference type="SMART" id="SM00886">
    <property type="entry name" value="Dabb"/>
    <property type="match status" value="1"/>
</dbReference>
<reference evidence="3" key="1">
    <citation type="journal article" date="2023" name="Access Microbiol">
        <title>De-novo genome assembly for Akanthomyces muscarius, a biocontrol agent of insect agricultural pests.</title>
        <authorList>
            <person name="Erdos Z."/>
            <person name="Studholme D.J."/>
            <person name="Raymond B."/>
            <person name="Sharma M."/>
        </authorList>
    </citation>
    <scope>NUCLEOTIDE SEQUENCE</scope>
    <source>
        <strain evidence="3">Ve6</strain>
    </source>
</reference>
<dbReference type="SUPFAM" id="SSF54909">
    <property type="entry name" value="Dimeric alpha+beta barrel"/>
    <property type="match status" value="1"/>
</dbReference>
<sequence>MTIVHIVLFKFRPEVTDDLKATFVRELKQLRDLPCVLNKRLVVGGPSVTDPIERSKGYHFALVSYHRDRAALDEYQASSEHHRVTSTYLWPFKEDVTRFDFEVASEDEQVCLGRL</sequence>
<name>A0A9W8UQU9_AKAMU</name>
<feature type="domain" description="Stress-response A/B barrel" evidence="2">
    <location>
        <begin position="3"/>
        <end position="101"/>
    </location>
</feature>
<dbReference type="PANTHER" id="PTHR33178">
    <property type="match status" value="1"/>
</dbReference>
<keyword evidence="4" id="KW-1185">Reference proteome</keyword>
<dbReference type="RefSeq" id="XP_056057374.1">
    <property type="nucleotide sequence ID" value="XM_056196519.1"/>
</dbReference>